<dbReference type="OrthoDB" id="931326at2"/>
<dbReference type="AlphaFoldDB" id="A0A556MNZ8"/>
<organism evidence="1 2">
    <name type="scientific">Fluviicola chungangensis</name>
    <dbReference type="NCBI Taxonomy" id="2597671"/>
    <lineage>
        <taxon>Bacteria</taxon>
        <taxon>Pseudomonadati</taxon>
        <taxon>Bacteroidota</taxon>
        <taxon>Flavobacteriia</taxon>
        <taxon>Flavobacteriales</taxon>
        <taxon>Crocinitomicaceae</taxon>
        <taxon>Fluviicola</taxon>
    </lineage>
</organism>
<accession>A0A556MNZ8</accession>
<name>A0A556MNZ8_9FLAO</name>
<comment type="caution">
    <text evidence="1">The sequence shown here is derived from an EMBL/GenBank/DDBJ whole genome shotgun (WGS) entry which is preliminary data.</text>
</comment>
<dbReference type="Proteomes" id="UP000316008">
    <property type="component" value="Unassembled WGS sequence"/>
</dbReference>
<sequence>MKVFMIAGFIGTMVLSGTVFGQYEKVYYNDTTFETETYKVEIDNVVALPKEVKFRMNITNKTNDWLLYIPEEGKFEVGGKPLSFKEDKLLIPPYDSKKRVLKATGDKLNDPRSFNFVCDGFYKVTLKDATKSPEFKLPIASNEFIAGNFKVTLVNSSKTTAKTEVKFNVTYNGEGIGFASPAKMSMRMPDGNVYATVKSKADVVAIEKGKTESITAGWSKMEGGSKNDMQMVEMWLIFNDVFQESTQAKIDKATIPLRWNEALTLGKK</sequence>
<reference evidence="1 2" key="1">
    <citation type="submission" date="2019-07" db="EMBL/GenBank/DDBJ databases">
        <authorList>
            <person name="Huq M.A."/>
        </authorList>
    </citation>
    <scope>NUCLEOTIDE SEQUENCE [LARGE SCALE GENOMIC DNA]</scope>
    <source>
        <strain evidence="1 2">MAH-3</strain>
    </source>
</reference>
<proteinExistence type="predicted"/>
<protein>
    <submittedName>
        <fullName evidence="1">Uncharacterized protein</fullName>
    </submittedName>
</protein>
<gene>
    <name evidence="1" type="ORF">FO442_14555</name>
</gene>
<keyword evidence="2" id="KW-1185">Reference proteome</keyword>
<evidence type="ECO:0000313" key="2">
    <source>
        <dbReference type="Proteomes" id="UP000316008"/>
    </source>
</evidence>
<dbReference type="EMBL" id="VLPL01000007">
    <property type="protein sequence ID" value="TSJ41674.1"/>
    <property type="molecule type" value="Genomic_DNA"/>
</dbReference>
<evidence type="ECO:0000313" key="1">
    <source>
        <dbReference type="EMBL" id="TSJ41674.1"/>
    </source>
</evidence>
<dbReference type="RefSeq" id="WP_144333932.1">
    <property type="nucleotide sequence ID" value="NZ_VLPL01000007.1"/>
</dbReference>